<dbReference type="RefSeq" id="WP_326088468.1">
    <property type="nucleotide sequence ID" value="NZ_JARLKZ010000008.1"/>
</dbReference>
<reference evidence="3 4" key="1">
    <citation type="submission" date="2023-03" db="EMBL/GenBank/DDBJ databases">
        <title>Bacillus Genome Sequencing.</title>
        <authorList>
            <person name="Dunlap C."/>
        </authorList>
    </citation>
    <scope>NUCLEOTIDE SEQUENCE [LARGE SCALE GENOMIC DNA]</scope>
    <source>
        <strain evidence="3 4">BD-525</strain>
    </source>
</reference>
<evidence type="ECO:0000259" key="2">
    <source>
        <dbReference type="PROSITE" id="PS50995"/>
    </source>
</evidence>
<dbReference type="SMART" id="SM00347">
    <property type="entry name" value="HTH_MARR"/>
    <property type="match status" value="1"/>
</dbReference>
<protein>
    <submittedName>
        <fullName evidence="3">MarR family transcriptional regulator</fullName>
    </submittedName>
</protein>
<dbReference type="SUPFAM" id="SSF46785">
    <property type="entry name" value="Winged helix' DNA-binding domain"/>
    <property type="match status" value="1"/>
</dbReference>
<proteinExistence type="predicted"/>
<evidence type="ECO:0000256" key="1">
    <source>
        <dbReference type="ARBA" id="ARBA00023125"/>
    </source>
</evidence>
<name>A0ABU6GLS5_9BACL</name>
<dbReference type="EMBL" id="JARLKZ010000008">
    <property type="protein sequence ID" value="MEC0240695.1"/>
    <property type="molecule type" value="Genomic_DNA"/>
</dbReference>
<dbReference type="InterPro" id="IPR000835">
    <property type="entry name" value="HTH_MarR-typ"/>
</dbReference>
<evidence type="ECO:0000313" key="3">
    <source>
        <dbReference type="EMBL" id="MEC0240695.1"/>
    </source>
</evidence>
<accession>A0ABU6GLS5</accession>
<dbReference type="InterPro" id="IPR039422">
    <property type="entry name" value="MarR/SlyA-like"/>
</dbReference>
<dbReference type="Proteomes" id="UP001344632">
    <property type="component" value="Unassembled WGS sequence"/>
</dbReference>
<dbReference type="PANTHER" id="PTHR33164:SF89">
    <property type="entry name" value="MARR FAMILY REGULATORY PROTEIN"/>
    <property type="match status" value="1"/>
</dbReference>
<evidence type="ECO:0000313" key="4">
    <source>
        <dbReference type="Proteomes" id="UP001344632"/>
    </source>
</evidence>
<dbReference type="InterPro" id="IPR036390">
    <property type="entry name" value="WH_DNA-bd_sf"/>
</dbReference>
<dbReference type="Gene3D" id="1.10.10.10">
    <property type="entry name" value="Winged helix-like DNA-binding domain superfamily/Winged helix DNA-binding domain"/>
    <property type="match status" value="1"/>
</dbReference>
<dbReference type="PANTHER" id="PTHR33164">
    <property type="entry name" value="TRANSCRIPTIONAL REGULATOR, MARR FAMILY"/>
    <property type="match status" value="1"/>
</dbReference>
<dbReference type="PROSITE" id="PS50995">
    <property type="entry name" value="HTH_MARR_2"/>
    <property type="match status" value="1"/>
</dbReference>
<comment type="caution">
    <text evidence="3">The sequence shown here is derived from an EMBL/GenBank/DDBJ whole genome shotgun (WGS) entry which is preliminary data.</text>
</comment>
<sequence>MIKKQGELVLDSQEHILELLYSFRQVHLSFYQLFWKDAGTLGTTWIQYLVLRTLRDHPDIGLTELADFILIGNSTTSGVVDRLVKAGMVERKRSETDRRSITLRNTAEGDELRKRTEETCSDYLDPLLLIREEDRRHLLDTHQQIIDILTHKGRERSTL</sequence>
<dbReference type="Pfam" id="PF01047">
    <property type="entry name" value="MarR"/>
    <property type="match status" value="1"/>
</dbReference>
<keyword evidence="4" id="KW-1185">Reference proteome</keyword>
<organism evidence="3 4">
    <name type="scientific">Paenibacillus dokdonensis</name>
    <dbReference type="NCBI Taxonomy" id="2567944"/>
    <lineage>
        <taxon>Bacteria</taxon>
        <taxon>Bacillati</taxon>
        <taxon>Bacillota</taxon>
        <taxon>Bacilli</taxon>
        <taxon>Bacillales</taxon>
        <taxon>Paenibacillaceae</taxon>
        <taxon>Paenibacillus</taxon>
    </lineage>
</organism>
<gene>
    <name evidence="3" type="ORF">P4H66_12640</name>
</gene>
<keyword evidence="1" id="KW-0238">DNA-binding</keyword>
<dbReference type="InterPro" id="IPR036388">
    <property type="entry name" value="WH-like_DNA-bd_sf"/>
</dbReference>
<feature type="domain" description="HTH marR-type" evidence="2">
    <location>
        <begin position="13"/>
        <end position="159"/>
    </location>
</feature>